<protein>
    <recommendedName>
        <fullName evidence="3">Hexosyltransferase</fullName>
    </recommendedName>
</protein>
<reference evidence="2" key="1">
    <citation type="submission" date="2021-01" db="EMBL/GenBank/DDBJ databases">
        <authorList>
            <person name="Corre E."/>
            <person name="Pelletier E."/>
            <person name="Niang G."/>
            <person name="Scheremetjew M."/>
            <person name="Finn R."/>
            <person name="Kale V."/>
            <person name="Holt S."/>
            <person name="Cochrane G."/>
            <person name="Meng A."/>
            <person name="Brown T."/>
            <person name="Cohen L."/>
        </authorList>
    </citation>
    <scope>NUCLEOTIDE SEQUENCE</scope>
    <source>
        <strain evidence="2">Clade-D-RCC1621</strain>
    </source>
</reference>
<dbReference type="Gene3D" id="3.90.550.10">
    <property type="entry name" value="Spore Coat Polysaccharide Biosynthesis Protein SpsA, Chain A"/>
    <property type="match status" value="1"/>
</dbReference>
<gene>
    <name evidence="2" type="ORF">OMED0930_LOCUS4561</name>
</gene>
<keyword evidence="1" id="KW-1133">Transmembrane helix</keyword>
<dbReference type="SUPFAM" id="SSF53448">
    <property type="entry name" value="Nucleotide-diphospho-sugar transferases"/>
    <property type="match status" value="1"/>
</dbReference>
<dbReference type="InterPro" id="IPR029044">
    <property type="entry name" value="Nucleotide-diphossugar_trans"/>
</dbReference>
<evidence type="ECO:0000313" key="2">
    <source>
        <dbReference type="EMBL" id="CAD8813466.1"/>
    </source>
</evidence>
<dbReference type="AlphaFoldDB" id="A0A7S0Z7X4"/>
<proteinExistence type="predicted"/>
<feature type="transmembrane region" description="Helical" evidence="1">
    <location>
        <begin position="27"/>
        <end position="50"/>
    </location>
</feature>
<name>A0A7S0Z7X4_9CHLO</name>
<accession>A0A7S0Z7X4</accession>
<keyword evidence="1" id="KW-0812">Transmembrane</keyword>
<organism evidence="2">
    <name type="scientific">Ostreococcus mediterraneus</name>
    <dbReference type="NCBI Taxonomy" id="1486918"/>
    <lineage>
        <taxon>Eukaryota</taxon>
        <taxon>Viridiplantae</taxon>
        <taxon>Chlorophyta</taxon>
        <taxon>Mamiellophyceae</taxon>
        <taxon>Mamiellales</taxon>
        <taxon>Bathycoccaceae</taxon>
        <taxon>Ostreococcus</taxon>
    </lineage>
</organism>
<evidence type="ECO:0008006" key="3">
    <source>
        <dbReference type="Google" id="ProtNLM"/>
    </source>
</evidence>
<dbReference type="EMBL" id="HBFO01006555">
    <property type="protein sequence ID" value="CAD8813466.1"/>
    <property type="molecule type" value="Transcribed_RNA"/>
</dbReference>
<sequence>MKTPPTTSAELADPVSRERVYWRKKRVLSIAIVCTCFIMTTFLSSFFSFARPRMRVDSLQKCPFARQPTAALQRRTFRIFIGAGTKEYLPLAKHLVSSLYSRSPLLVHESRGITILTSQSTKERCDESFREVANVSCTAASPKFQQAGSHADVYNKLEVFKHMGDDDADWIMYFDADMVVLGELSTLVTRIPAHYQLMGVKDFPNVFRRWHLPELCWGVNGGFFVFHKQVLTDHRDIIESQMKLGWNDQIIWSELFYNIHEQHGACVLGDEYNCRPNTHRVCHKRARVMHYSSSSKHALYYYSSAN</sequence>
<evidence type="ECO:0000256" key="1">
    <source>
        <dbReference type="SAM" id="Phobius"/>
    </source>
</evidence>
<keyword evidence="1" id="KW-0472">Membrane</keyword>